<dbReference type="PANTHER" id="PTHR11455">
    <property type="entry name" value="CRYPTOCHROME"/>
    <property type="match status" value="1"/>
</dbReference>
<accession>A0ABY7B546</accession>
<dbReference type="PRINTS" id="PR00147">
    <property type="entry name" value="DNAPHOTLYASE"/>
</dbReference>
<dbReference type="InterPro" id="IPR018394">
    <property type="entry name" value="DNA_photolyase_1_CS_C"/>
</dbReference>
<comment type="similarity">
    <text evidence="5">Belongs to the DNA photolyase family.</text>
</comment>
<evidence type="ECO:0000256" key="5">
    <source>
        <dbReference type="RuleBase" id="RU004182"/>
    </source>
</evidence>
<dbReference type="Gene3D" id="1.25.40.80">
    <property type="match status" value="1"/>
</dbReference>
<dbReference type="SUPFAM" id="SSF52425">
    <property type="entry name" value="Cryptochrome/photolyase, N-terminal domain"/>
    <property type="match status" value="1"/>
</dbReference>
<sequence>MVSGIGAAILWFRRDLRLGDHPALLSALARTRRVLALFVLDDVLLARAGAARASFLAECLRALDGQLGGRLLVVRGDPVHEVPKIAEEFGAVSVHVSADFGPYGTRRDRAVEKELGRRGIGWVAEGSPYAIPPGTITKPDGEPYRVFSAYYRSWLRHGVPPPYGGSPSGRSTVDWLDPGRESVLPAAPGRDGPVLPPAGEAAANRIWRRFLRAGLDGYHTARDRPDLPGTTRLSPHLHFGCLHPRSLLADLAERSGPGAQALTSELAWREFFADVLWHRPDAARHNYDRRFDGMDYDHDPEAFERWCEGRTGFPIVDAGMRQLLAEGWMHNRVRMIAASFLVKDLHLPWWWGARHFLRHLLDGDLAANQLNWQWVAGSGTDAAPYFRIFNPTAQGERFDPHGDYVRRYVPELRAVPGKAVHRPWRLPEPPTGYPAPMVDHAHERQVALERFGRISRAART</sequence>
<evidence type="ECO:0000256" key="4">
    <source>
        <dbReference type="ARBA" id="ARBA00022991"/>
    </source>
</evidence>
<dbReference type="Pfam" id="PF00875">
    <property type="entry name" value="DNA_photolyase"/>
    <property type="match status" value="1"/>
</dbReference>
<proteinExistence type="inferred from homology"/>
<reference evidence="7" key="1">
    <citation type="submission" date="2022-11" db="EMBL/GenBank/DDBJ databases">
        <authorList>
            <person name="Mo P."/>
        </authorList>
    </citation>
    <scope>NUCLEOTIDE SEQUENCE</scope>
    <source>
        <strain evidence="7">HUAS 11-8</strain>
    </source>
</reference>
<dbReference type="PROSITE" id="PS00394">
    <property type="entry name" value="DNA_PHOTOLYASES_1_1"/>
    <property type="match status" value="1"/>
</dbReference>
<dbReference type="InterPro" id="IPR006050">
    <property type="entry name" value="DNA_photolyase_N"/>
</dbReference>
<dbReference type="Gene3D" id="3.40.50.620">
    <property type="entry name" value="HUPs"/>
    <property type="match status" value="1"/>
</dbReference>
<feature type="domain" description="Photolyase/cryptochrome alpha/beta" evidence="6">
    <location>
        <begin position="6"/>
        <end position="130"/>
    </location>
</feature>
<evidence type="ECO:0000256" key="3">
    <source>
        <dbReference type="ARBA" id="ARBA00022827"/>
    </source>
</evidence>
<name>A0ABY7B546_9PSEU</name>
<dbReference type="PROSITE" id="PS51645">
    <property type="entry name" value="PHR_CRY_ALPHA_BETA"/>
    <property type="match status" value="1"/>
</dbReference>
<dbReference type="PANTHER" id="PTHR11455:SF9">
    <property type="entry name" value="CRYPTOCHROME CIRCADIAN CLOCK 5 ISOFORM X1"/>
    <property type="match status" value="1"/>
</dbReference>
<keyword evidence="4 5" id="KW-0157">Chromophore</keyword>
<keyword evidence="2 5" id="KW-0285">Flavoprotein</keyword>
<evidence type="ECO:0000256" key="1">
    <source>
        <dbReference type="ARBA" id="ARBA00001974"/>
    </source>
</evidence>
<comment type="cofactor">
    <cofactor evidence="1">
        <name>FAD</name>
        <dbReference type="ChEBI" id="CHEBI:57692"/>
    </cofactor>
</comment>
<dbReference type="InterPro" id="IPR002081">
    <property type="entry name" value="Cryptochrome/DNA_photolyase_1"/>
</dbReference>
<keyword evidence="3 5" id="KW-0274">FAD</keyword>
<evidence type="ECO:0000313" key="7">
    <source>
        <dbReference type="EMBL" id="WAL66343.1"/>
    </source>
</evidence>
<dbReference type="Pfam" id="PF03441">
    <property type="entry name" value="FAD_binding_7"/>
    <property type="match status" value="1"/>
</dbReference>
<dbReference type="Proteomes" id="UP001163203">
    <property type="component" value="Chromosome"/>
</dbReference>
<evidence type="ECO:0000313" key="8">
    <source>
        <dbReference type="Proteomes" id="UP001163203"/>
    </source>
</evidence>
<evidence type="ECO:0000259" key="6">
    <source>
        <dbReference type="PROSITE" id="PS51645"/>
    </source>
</evidence>
<keyword evidence="8" id="KW-1185">Reference proteome</keyword>
<gene>
    <name evidence="7" type="ORF">ORV05_00535</name>
</gene>
<dbReference type="InterPro" id="IPR014729">
    <property type="entry name" value="Rossmann-like_a/b/a_fold"/>
</dbReference>
<dbReference type="Gene3D" id="1.10.579.10">
    <property type="entry name" value="DNA Cyclobutane Dipyrimidine Photolyase, subunit A, domain 3"/>
    <property type="match status" value="1"/>
</dbReference>
<dbReference type="SUPFAM" id="SSF48173">
    <property type="entry name" value="Cryptochrome/photolyase FAD-binding domain"/>
    <property type="match status" value="1"/>
</dbReference>
<dbReference type="RefSeq" id="WP_268756477.1">
    <property type="nucleotide sequence ID" value="NZ_CP113836.1"/>
</dbReference>
<dbReference type="EMBL" id="CP113836">
    <property type="protein sequence ID" value="WAL66343.1"/>
    <property type="molecule type" value="Genomic_DNA"/>
</dbReference>
<dbReference type="InterPro" id="IPR005101">
    <property type="entry name" value="Cryptochr/Photolyase_FAD-bd"/>
</dbReference>
<dbReference type="InterPro" id="IPR036155">
    <property type="entry name" value="Crypto/Photolyase_N_sf"/>
</dbReference>
<dbReference type="InterPro" id="IPR036134">
    <property type="entry name" value="Crypto/Photolyase_FAD-like_sf"/>
</dbReference>
<protein>
    <submittedName>
        <fullName evidence="7">Deoxyribodipyrimidine photo-lyase</fullName>
    </submittedName>
</protein>
<organism evidence="7 8">
    <name type="scientific">Amycolatopsis cynarae</name>
    <dbReference type="NCBI Taxonomy" id="2995223"/>
    <lineage>
        <taxon>Bacteria</taxon>
        <taxon>Bacillati</taxon>
        <taxon>Actinomycetota</taxon>
        <taxon>Actinomycetes</taxon>
        <taxon>Pseudonocardiales</taxon>
        <taxon>Pseudonocardiaceae</taxon>
        <taxon>Amycolatopsis</taxon>
    </lineage>
</organism>
<evidence type="ECO:0000256" key="2">
    <source>
        <dbReference type="ARBA" id="ARBA00022630"/>
    </source>
</evidence>